<proteinExistence type="predicted"/>
<dbReference type="Proteomes" id="UP000297703">
    <property type="component" value="Unassembled WGS sequence"/>
</dbReference>
<dbReference type="GO" id="GO:0016740">
    <property type="term" value="F:transferase activity"/>
    <property type="evidence" value="ECO:0007669"/>
    <property type="project" value="UniProtKB-KW"/>
</dbReference>
<evidence type="ECO:0000313" key="2">
    <source>
        <dbReference type="EMBL" id="TFJ97240.1"/>
    </source>
</evidence>
<dbReference type="EMBL" id="QXTE01000516">
    <property type="protein sequence ID" value="TFJ97240.1"/>
    <property type="molecule type" value="Genomic_DNA"/>
</dbReference>
<dbReference type="AlphaFoldDB" id="A0A4D9DIX9"/>
<evidence type="ECO:0000256" key="1">
    <source>
        <dbReference type="SAM" id="MobiDB-lite"/>
    </source>
</evidence>
<gene>
    <name evidence="2" type="ORF">DR999_PMT20929</name>
</gene>
<keyword evidence="3" id="KW-1185">Reference proteome</keyword>
<reference evidence="2 3" key="2">
    <citation type="submission" date="2019-04" db="EMBL/GenBank/DDBJ databases">
        <title>The genome sequence of big-headed turtle.</title>
        <authorList>
            <person name="Gong S."/>
        </authorList>
    </citation>
    <scope>NUCLEOTIDE SEQUENCE [LARGE SCALE GENOMIC DNA]</scope>
    <source>
        <strain evidence="2">DO16091913</strain>
        <tissue evidence="2">Muscle</tissue>
    </source>
</reference>
<keyword evidence="2" id="KW-0808">Transferase</keyword>
<sequence>MEGLPWSPQQADQVWRPRRAGMRWILPQMGREGQLGPLLWTAATAPGRGPCQGLVEEAAFKGEGEEKQYTGSRNMPGMATLCPTHQLPRSPCHSSTHPAARLQGKATRSCTK</sequence>
<comment type="caution">
    <text evidence="2">The sequence shown here is derived from an EMBL/GenBank/DDBJ whole genome shotgun (WGS) entry which is preliminary data.</text>
</comment>
<evidence type="ECO:0000313" key="3">
    <source>
        <dbReference type="Proteomes" id="UP000297703"/>
    </source>
</evidence>
<protein>
    <submittedName>
        <fullName evidence="2">Glutaminyl-peptide cyclotransferase</fullName>
    </submittedName>
</protein>
<organism evidence="2 3">
    <name type="scientific">Platysternon megacephalum</name>
    <name type="common">big-headed turtle</name>
    <dbReference type="NCBI Taxonomy" id="55544"/>
    <lineage>
        <taxon>Eukaryota</taxon>
        <taxon>Metazoa</taxon>
        <taxon>Chordata</taxon>
        <taxon>Craniata</taxon>
        <taxon>Vertebrata</taxon>
        <taxon>Euteleostomi</taxon>
        <taxon>Archelosauria</taxon>
        <taxon>Testudinata</taxon>
        <taxon>Testudines</taxon>
        <taxon>Cryptodira</taxon>
        <taxon>Durocryptodira</taxon>
        <taxon>Testudinoidea</taxon>
        <taxon>Platysternidae</taxon>
        <taxon>Platysternon</taxon>
    </lineage>
</organism>
<reference evidence="2 3" key="1">
    <citation type="submission" date="2019-04" db="EMBL/GenBank/DDBJ databases">
        <title>Draft genome of the big-headed turtle Platysternon megacephalum.</title>
        <authorList>
            <person name="Gong S."/>
        </authorList>
    </citation>
    <scope>NUCLEOTIDE SEQUENCE [LARGE SCALE GENOMIC DNA]</scope>
    <source>
        <strain evidence="2">DO16091913</strain>
        <tissue evidence="2">Muscle</tissue>
    </source>
</reference>
<accession>A0A4D9DIX9</accession>
<feature type="region of interest" description="Disordered" evidence="1">
    <location>
        <begin position="85"/>
        <end position="112"/>
    </location>
</feature>
<name>A0A4D9DIX9_9SAUR</name>